<feature type="domain" description="DUF4906" evidence="1">
    <location>
        <begin position="204"/>
        <end position="284"/>
    </location>
</feature>
<proteinExistence type="predicted"/>
<organism evidence="2 3">
    <name type="scientific">Prevotella herbatica</name>
    <dbReference type="NCBI Taxonomy" id="2801997"/>
    <lineage>
        <taxon>Bacteria</taxon>
        <taxon>Pseudomonadati</taxon>
        <taxon>Bacteroidota</taxon>
        <taxon>Bacteroidia</taxon>
        <taxon>Bacteroidales</taxon>
        <taxon>Prevotellaceae</taxon>
        <taxon>Prevotella</taxon>
    </lineage>
</organism>
<name>A0ABM7P019_9BACT</name>
<dbReference type="Proteomes" id="UP001319045">
    <property type="component" value="Chromosome"/>
</dbReference>
<dbReference type="InterPro" id="IPR032594">
    <property type="entry name" value="DUF4906"/>
</dbReference>
<sequence length="534" mass="56489">MDEMLDEKQDTATLTVKIAQQDPTTVTRAISDAIENVNVLVFDAQGHLIGSAYASSSPTSVSVPVRVSSGCTVCAIANTGSGTYFDGISTLKELKSVVTPAITLATALSSKSNEILYGEATNVTLSSGANTQAVILKRLYSKYTFTITPSSNIAITGYQLCNVPNECYIASGNTNNPTTGFGGLNYDAVATPVYAGTVITVPPYYIYENLAGTNNTLTTAEQRTSVNAPIGSSYLLITARGTGYNAGWTSSYRVYLGGVTNAASPVLDYTNFNINRNFNYQCNIAITGSGATDVRVSYSPTTSTRSNVYFGDATPGTYLYSDGTTGTTTAGKTVVGIVFSNQLSSAEYNAGYKHGYALALADASGIGLTWGPNADAGLTKVTTAADYYNDISSGYDGTFTKGYNKTNSSYPAWQAANNYNVDVSKFPNSGWYLLSMGQFWDICANLGKVDLTSMQTNTSKSLIIYEGSTATTNVNNAIIAAGGAALMINSNYWSSSEHSTTGYVGIFSFDSSRAGVGYIGKDYGYCYVRSVLTF</sequence>
<reference evidence="2 3" key="1">
    <citation type="journal article" date="2022" name="Int. J. Syst. Evol. Microbiol.">
        <title>Prevotella herbatica sp. nov., a plant polysaccharide-decomposing anaerobic bacterium isolated from a methanogenic reactor.</title>
        <authorList>
            <person name="Uek A."/>
            <person name="Tonouchi A."/>
            <person name="Kaku N."/>
            <person name="Ueki K."/>
        </authorList>
    </citation>
    <scope>NUCLEOTIDE SEQUENCE [LARGE SCALE GENOMIC DNA]</scope>
    <source>
        <strain evidence="2 3">WR041</strain>
    </source>
</reference>
<evidence type="ECO:0000313" key="2">
    <source>
        <dbReference type="EMBL" id="BCS86102.1"/>
    </source>
</evidence>
<dbReference type="Pfam" id="PF16249">
    <property type="entry name" value="DUF4906"/>
    <property type="match status" value="1"/>
</dbReference>
<accession>A0ABM7P019</accession>
<gene>
    <name evidence="2" type="ORF">prwr041_19950</name>
</gene>
<keyword evidence="3" id="KW-1185">Reference proteome</keyword>
<evidence type="ECO:0000313" key="3">
    <source>
        <dbReference type="Proteomes" id="UP001319045"/>
    </source>
</evidence>
<evidence type="ECO:0000259" key="1">
    <source>
        <dbReference type="Pfam" id="PF16249"/>
    </source>
</evidence>
<dbReference type="Gene3D" id="2.60.40.2580">
    <property type="match status" value="1"/>
</dbReference>
<dbReference type="EMBL" id="AP024484">
    <property type="protein sequence ID" value="BCS86102.1"/>
    <property type="molecule type" value="Genomic_DNA"/>
</dbReference>
<protein>
    <recommendedName>
        <fullName evidence="1">DUF4906 domain-containing protein</fullName>
    </recommendedName>
</protein>